<feature type="compositionally biased region" description="Basic and acidic residues" evidence="1">
    <location>
        <begin position="1"/>
        <end position="15"/>
    </location>
</feature>
<dbReference type="Gramene" id="EOY16865">
    <property type="protein sequence ID" value="EOY16865"/>
    <property type="gene ID" value="TCM_035797"/>
</dbReference>
<name>A0A061FHP7_THECC</name>
<evidence type="ECO:0000313" key="2">
    <source>
        <dbReference type="EMBL" id="EOY16865.1"/>
    </source>
</evidence>
<gene>
    <name evidence="2" type="ORF">TCM_035797</name>
</gene>
<sequence length="113" mass="13049">MSNSEKKGKDSRSIEEGSMESTTQSHYVQECESPKSKLTRIPIRWAPSGSEIIFKSWRSLERMAHTPINFKEKDKEKVEKVTVKTIIQGKYLLFEISLLVVGEELHPLVRKIM</sequence>
<dbReference type="HOGENOM" id="CLU_2138083_0_0_1"/>
<protein>
    <submittedName>
        <fullName evidence="2">Uncharacterized protein</fullName>
    </submittedName>
</protein>
<accession>A0A061FHP7</accession>
<evidence type="ECO:0000256" key="1">
    <source>
        <dbReference type="SAM" id="MobiDB-lite"/>
    </source>
</evidence>
<dbReference type="EMBL" id="CM001886">
    <property type="protein sequence ID" value="EOY16865.1"/>
    <property type="molecule type" value="Genomic_DNA"/>
</dbReference>
<dbReference type="AlphaFoldDB" id="A0A061FHP7"/>
<feature type="region of interest" description="Disordered" evidence="1">
    <location>
        <begin position="1"/>
        <end position="36"/>
    </location>
</feature>
<reference evidence="2 3" key="1">
    <citation type="journal article" date="2013" name="Genome Biol.">
        <title>The genome sequence of the most widely cultivated cacao type and its use to identify candidate genes regulating pod color.</title>
        <authorList>
            <person name="Motamayor J.C."/>
            <person name="Mockaitis K."/>
            <person name="Schmutz J."/>
            <person name="Haiminen N."/>
            <person name="Iii D.L."/>
            <person name="Cornejo O."/>
            <person name="Findley S.D."/>
            <person name="Zheng P."/>
            <person name="Utro F."/>
            <person name="Royaert S."/>
            <person name="Saski C."/>
            <person name="Jenkins J."/>
            <person name="Podicheti R."/>
            <person name="Zhao M."/>
            <person name="Scheffler B.E."/>
            <person name="Stack J.C."/>
            <person name="Feltus F.A."/>
            <person name="Mustiga G.M."/>
            <person name="Amores F."/>
            <person name="Phillips W."/>
            <person name="Marelli J.P."/>
            <person name="May G.D."/>
            <person name="Shapiro H."/>
            <person name="Ma J."/>
            <person name="Bustamante C.D."/>
            <person name="Schnell R.J."/>
            <person name="Main D."/>
            <person name="Gilbert D."/>
            <person name="Parida L."/>
            <person name="Kuhn D.N."/>
        </authorList>
    </citation>
    <scope>NUCLEOTIDE SEQUENCE [LARGE SCALE GENOMIC DNA]</scope>
    <source>
        <strain evidence="3">cv. Matina 1-6</strain>
    </source>
</reference>
<dbReference type="Proteomes" id="UP000026915">
    <property type="component" value="Chromosome 8"/>
</dbReference>
<keyword evidence="3" id="KW-1185">Reference proteome</keyword>
<dbReference type="InParanoid" id="A0A061FHP7"/>
<organism evidence="2 3">
    <name type="scientific">Theobroma cacao</name>
    <name type="common">Cacao</name>
    <name type="synonym">Cocoa</name>
    <dbReference type="NCBI Taxonomy" id="3641"/>
    <lineage>
        <taxon>Eukaryota</taxon>
        <taxon>Viridiplantae</taxon>
        <taxon>Streptophyta</taxon>
        <taxon>Embryophyta</taxon>
        <taxon>Tracheophyta</taxon>
        <taxon>Spermatophyta</taxon>
        <taxon>Magnoliopsida</taxon>
        <taxon>eudicotyledons</taxon>
        <taxon>Gunneridae</taxon>
        <taxon>Pentapetalae</taxon>
        <taxon>rosids</taxon>
        <taxon>malvids</taxon>
        <taxon>Malvales</taxon>
        <taxon>Malvaceae</taxon>
        <taxon>Byttnerioideae</taxon>
        <taxon>Theobroma</taxon>
    </lineage>
</organism>
<proteinExistence type="predicted"/>
<evidence type="ECO:0000313" key="3">
    <source>
        <dbReference type="Proteomes" id="UP000026915"/>
    </source>
</evidence>